<dbReference type="InterPro" id="IPR058913">
    <property type="entry name" value="Integrase_dom_put"/>
</dbReference>
<gene>
    <name evidence="2" type="ORF">HOLleu_38223</name>
</gene>
<proteinExistence type="predicted"/>
<dbReference type="PANTHER" id="PTHR46791:SF13">
    <property type="entry name" value="CLR5 DOMAIN-CONTAINING PROTEIN"/>
    <property type="match status" value="1"/>
</dbReference>
<dbReference type="InterPro" id="IPR012337">
    <property type="entry name" value="RNaseH-like_sf"/>
</dbReference>
<name>A0A9Q0YIF8_HOLLE</name>
<organism evidence="2 3">
    <name type="scientific">Holothuria leucospilota</name>
    <name type="common">Black long sea cucumber</name>
    <name type="synonym">Mertensiothuria leucospilota</name>
    <dbReference type="NCBI Taxonomy" id="206669"/>
    <lineage>
        <taxon>Eukaryota</taxon>
        <taxon>Metazoa</taxon>
        <taxon>Echinodermata</taxon>
        <taxon>Eleutherozoa</taxon>
        <taxon>Echinozoa</taxon>
        <taxon>Holothuroidea</taxon>
        <taxon>Aspidochirotacea</taxon>
        <taxon>Aspidochirotida</taxon>
        <taxon>Holothuriidae</taxon>
        <taxon>Holothuria</taxon>
    </lineage>
</organism>
<dbReference type="OrthoDB" id="5392716at2759"/>
<evidence type="ECO:0000313" key="3">
    <source>
        <dbReference type="Proteomes" id="UP001152320"/>
    </source>
</evidence>
<feature type="domain" description="Integrase core" evidence="1">
    <location>
        <begin position="97"/>
        <end position="183"/>
    </location>
</feature>
<evidence type="ECO:0000259" key="1">
    <source>
        <dbReference type="Pfam" id="PF24764"/>
    </source>
</evidence>
<accession>A0A9Q0YIF8</accession>
<protein>
    <recommendedName>
        <fullName evidence="1">Integrase core domain-containing protein</fullName>
    </recommendedName>
</protein>
<reference evidence="2" key="1">
    <citation type="submission" date="2021-10" db="EMBL/GenBank/DDBJ databases">
        <title>Tropical sea cucumber genome reveals ecological adaptation and Cuvierian tubules defense mechanism.</title>
        <authorList>
            <person name="Chen T."/>
        </authorList>
    </citation>
    <scope>NUCLEOTIDE SEQUENCE</scope>
    <source>
        <strain evidence="2">Nanhai2018</strain>
        <tissue evidence="2">Muscle</tissue>
    </source>
</reference>
<dbReference type="InterPro" id="IPR036397">
    <property type="entry name" value="RNaseH_sf"/>
</dbReference>
<dbReference type="Pfam" id="PF24764">
    <property type="entry name" value="rva_4"/>
    <property type="match status" value="1"/>
</dbReference>
<dbReference type="SUPFAM" id="SSF53098">
    <property type="entry name" value="Ribonuclease H-like"/>
    <property type="match status" value="1"/>
</dbReference>
<dbReference type="Proteomes" id="UP001152320">
    <property type="component" value="Chromosome 20"/>
</dbReference>
<evidence type="ECO:0000313" key="2">
    <source>
        <dbReference type="EMBL" id="KAJ8023128.1"/>
    </source>
</evidence>
<dbReference type="Gene3D" id="3.30.420.10">
    <property type="entry name" value="Ribonuclease H-like superfamily/Ribonuclease H"/>
    <property type="match status" value="1"/>
</dbReference>
<dbReference type="AlphaFoldDB" id="A0A9Q0YIF8"/>
<keyword evidence="3" id="KW-1185">Reference proteome</keyword>
<dbReference type="EMBL" id="JAIZAY010000020">
    <property type="protein sequence ID" value="KAJ8023128.1"/>
    <property type="molecule type" value="Genomic_DNA"/>
</dbReference>
<dbReference type="GO" id="GO:0003676">
    <property type="term" value="F:nucleic acid binding"/>
    <property type="evidence" value="ECO:0007669"/>
    <property type="project" value="InterPro"/>
</dbReference>
<sequence>MLLKEQGVSISERHLKRILRKNGLFQRKAYSSLDAVLTFIAEQLEKSGKLHGYRWMHQRFINNGLRIPRRAVQFILKVLDPTGVERRRRRRLVRIQYRSRGPNHLWHIDGYDKIKPYGIAIHGCIDGFSRKIIWLQAADTNNNPKLVAWYFINAVEQNGGCPRRIRADKGSENVTVELMQKFFKEEWTGLIGWRQQFLVRNKSFKSTNRVVDELDAVVSTRNTHRIRGSRQSFTPGGRPNFMFRVPEMYYATDGLCAVEVDELQICREECRAKDEYPCDEDIFNIACVLLGENGLNAPRNPEALDVYLFLKDKFEELFDLM</sequence>
<dbReference type="PANTHER" id="PTHR46791">
    <property type="entry name" value="EXPRESSED PROTEIN"/>
    <property type="match status" value="1"/>
</dbReference>
<comment type="caution">
    <text evidence="2">The sequence shown here is derived from an EMBL/GenBank/DDBJ whole genome shotgun (WGS) entry which is preliminary data.</text>
</comment>